<dbReference type="InterPro" id="IPR050175">
    <property type="entry name" value="Complex_I_Subunit_2"/>
</dbReference>
<evidence type="ECO:0000256" key="11">
    <source>
        <dbReference type="ARBA" id="ARBA00022989"/>
    </source>
</evidence>
<dbReference type="Pfam" id="PF00361">
    <property type="entry name" value="Proton_antipo_M"/>
    <property type="match status" value="1"/>
</dbReference>
<dbReference type="GO" id="GO:0008137">
    <property type="term" value="F:NADH dehydrogenase (ubiquinone) activity"/>
    <property type="evidence" value="ECO:0007669"/>
    <property type="project" value="UniProtKB-EC"/>
</dbReference>
<sequence length="384" mass="42219">MFSAMPFGFLFIFVFVFGSVMSLSSLHWLGIWVGLEVNLMGFIPILVYRGIVQETESGMKYFIVQALGSGMIMLGSLMSFNVSLSWETVSFLHLSSGLVILIFGLMLKLGSFPFHFWLPSVMAGISWMGCLVLTTWQKVAPMFLLSSLLYNWDNSSFYGMSFLIIIAGFSSIVGGVGGLNQTQIRALLAYSSIGHVGWMLFCGAVSESALKIYFFVYFMTSICVFMVLWCFENSLYSQIGSLGSEKSKVNEFCLIFMLLSLGGMPPLLGFIGKWLAIWSSCSGYFPGCIFPLLAGSLISLFYYLSLLFSLMFFSGSSLSSNSNQLGNLNVNFSLSEEENNIWVSGASLSKLQGSYKLLIINSILVLNLAGGILISLSLLLSDFA</sequence>
<organism evidence="19">
    <name type="scientific">Bolma rugosa</name>
    <dbReference type="NCBI Taxonomy" id="335776"/>
    <lineage>
        <taxon>Eukaryota</taxon>
        <taxon>Metazoa</taxon>
        <taxon>Spiralia</taxon>
        <taxon>Lophotrochozoa</taxon>
        <taxon>Mollusca</taxon>
        <taxon>Gastropoda</taxon>
        <taxon>Vetigastropoda</taxon>
        <taxon>Trochida</taxon>
        <taxon>Trochoidea</taxon>
        <taxon>Turbinidae</taxon>
        <taxon>Bolma</taxon>
    </lineage>
</organism>
<feature type="transmembrane region" description="Helical" evidence="17">
    <location>
        <begin position="32"/>
        <end position="51"/>
    </location>
</feature>
<evidence type="ECO:0000256" key="3">
    <source>
        <dbReference type="ARBA" id="ARBA00012944"/>
    </source>
</evidence>
<name>A0A0X9PCH5_9VEST</name>
<keyword evidence="6 17" id="KW-0679">Respiratory chain</keyword>
<evidence type="ECO:0000256" key="9">
    <source>
        <dbReference type="ARBA" id="ARBA00022967"/>
    </source>
</evidence>
<evidence type="ECO:0000256" key="15">
    <source>
        <dbReference type="ARBA" id="ARBA00023136"/>
    </source>
</evidence>
<evidence type="ECO:0000256" key="2">
    <source>
        <dbReference type="ARBA" id="ARBA00007012"/>
    </source>
</evidence>
<feature type="transmembrane region" description="Helical" evidence="17">
    <location>
        <begin position="156"/>
        <end position="179"/>
    </location>
</feature>
<dbReference type="InterPro" id="IPR003917">
    <property type="entry name" value="NADH_UbQ_OxRdtase_chain2"/>
</dbReference>
<keyword evidence="13 17" id="KW-0830">Ubiquinone</keyword>
<feature type="transmembrane region" description="Helical" evidence="17">
    <location>
        <begin position="212"/>
        <end position="231"/>
    </location>
</feature>
<dbReference type="InterPro" id="IPR001750">
    <property type="entry name" value="ND/Mrp_TM"/>
</dbReference>
<feature type="transmembrane region" description="Helical" evidence="17">
    <location>
        <begin position="63"/>
        <end position="84"/>
    </location>
</feature>
<accession>A0A0X9PCH5</accession>
<evidence type="ECO:0000256" key="8">
    <source>
        <dbReference type="ARBA" id="ARBA00022792"/>
    </source>
</evidence>
<dbReference type="GeneID" id="26890667"/>
<feature type="transmembrane region" description="Helical" evidence="17">
    <location>
        <begin position="116"/>
        <end position="136"/>
    </location>
</feature>
<gene>
    <name evidence="19" type="primary">ND2</name>
</gene>
<keyword evidence="9 17" id="KW-1278">Translocase</keyword>
<proteinExistence type="inferred from homology"/>
<dbReference type="GO" id="GO:0006120">
    <property type="term" value="P:mitochondrial electron transport, NADH to ubiquinone"/>
    <property type="evidence" value="ECO:0007669"/>
    <property type="project" value="InterPro"/>
</dbReference>
<evidence type="ECO:0000256" key="10">
    <source>
        <dbReference type="ARBA" id="ARBA00022982"/>
    </source>
</evidence>
<keyword evidence="14 17" id="KW-0496">Mitochondrion</keyword>
<evidence type="ECO:0000256" key="17">
    <source>
        <dbReference type="RuleBase" id="RU003403"/>
    </source>
</evidence>
<dbReference type="GO" id="GO:0005743">
    <property type="term" value="C:mitochondrial inner membrane"/>
    <property type="evidence" value="ECO:0007669"/>
    <property type="project" value="UniProtKB-SubCell"/>
</dbReference>
<keyword evidence="10 17" id="KW-0249">Electron transport</keyword>
<evidence type="ECO:0000256" key="13">
    <source>
        <dbReference type="ARBA" id="ARBA00023075"/>
    </source>
</evidence>
<dbReference type="CTD" id="4536"/>
<reference evidence="19" key="1">
    <citation type="journal article" date="2016" name="Zool. Scr.">
        <title>Mitogenomics of Vetigastropoda: insights into the evolution of pallial symmetry.</title>
        <authorList>
            <person name="Uribe J.E."/>
            <person name="Kano Y."/>
            <person name="Templado J."/>
            <person name="Zardoya R."/>
        </authorList>
    </citation>
    <scope>NUCLEOTIDE SEQUENCE</scope>
</reference>
<evidence type="ECO:0000256" key="12">
    <source>
        <dbReference type="ARBA" id="ARBA00023027"/>
    </source>
</evidence>
<evidence type="ECO:0000256" key="6">
    <source>
        <dbReference type="ARBA" id="ARBA00022660"/>
    </source>
</evidence>
<dbReference type="AlphaFoldDB" id="A0A0X9PCH5"/>
<dbReference type="PANTHER" id="PTHR46552">
    <property type="entry name" value="NADH-UBIQUINONE OXIDOREDUCTASE CHAIN 2"/>
    <property type="match status" value="1"/>
</dbReference>
<dbReference type="PRINTS" id="PR01436">
    <property type="entry name" value="NADHDHGNASE2"/>
</dbReference>
<evidence type="ECO:0000256" key="16">
    <source>
        <dbReference type="ARBA" id="ARBA00049551"/>
    </source>
</evidence>
<comment type="subcellular location">
    <subcellularLocation>
        <location evidence="1 17">Mitochondrion inner membrane</location>
        <topology evidence="1 17">Multi-pass membrane protein</topology>
    </subcellularLocation>
</comment>
<feature type="transmembrane region" description="Helical" evidence="17">
    <location>
        <begin position="252"/>
        <end position="277"/>
    </location>
</feature>
<keyword evidence="11 17" id="KW-1133">Transmembrane helix</keyword>
<evidence type="ECO:0000256" key="1">
    <source>
        <dbReference type="ARBA" id="ARBA00004448"/>
    </source>
</evidence>
<evidence type="ECO:0000256" key="14">
    <source>
        <dbReference type="ARBA" id="ARBA00023128"/>
    </source>
</evidence>
<feature type="transmembrane region" description="Helical" evidence="17">
    <location>
        <begin position="289"/>
        <end position="313"/>
    </location>
</feature>
<keyword evidence="8 17" id="KW-0999">Mitochondrion inner membrane</keyword>
<dbReference type="RefSeq" id="YP_009231982.1">
    <property type="nucleotide sequence ID" value="NC_029366.1"/>
</dbReference>
<keyword evidence="7 17" id="KW-0812">Transmembrane</keyword>
<keyword evidence="12 17" id="KW-0520">NAD</keyword>
<evidence type="ECO:0000256" key="5">
    <source>
        <dbReference type="ARBA" id="ARBA00022448"/>
    </source>
</evidence>
<geneLocation type="mitochondrion" evidence="19"/>
<dbReference type="PANTHER" id="PTHR46552:SF1">
    <property type="entry name" value="NADH-UBIQUINONE OXIDOREDUCTASE CHAIN 2"/>
    <property type="match status" value="1"/>
</dbReference>
<comment type="similarity">
    <text evidence="2 17">Belongs to the complex I subunit 2 family.</text>
</comment>
<keyword evidence="15 17" id="KW-0472">Membrane</keyword>
<feature type="transmembrane region" description="Helical" evidence="17">
    <location>
        <begin position="357"/>
        <end position="380"/>
    </location>
</feature>
<evidence type="ECO:0000259" key="18">
    <source>
        <dbReference type="Pfam" id="PF00361"/>
    </source>
</evidence>
<evidence type="ECO:0000256" key="7">
    <source>
        <dbReference type="ARBA" id="ARBA00022692"/>
    </source>
</evidence>
<feature type="transmembrane region" description="Helical" evidence="17">
    <location>
        <begin position="90"/>
        <end position="109"/>
    </location>
</feature>
<keyword evidence="5" id="KW-0813">Transport</keyword>
<dbReference type="EC" id="7.1.1.2" evidence="3 17"/>
<feature type="domain" description="NADH:quinone oxidoreductase/Mrp antiporter transmembrane" evidence="18">
    <location>
        <begin position="25"/>
        <end position="284"/>
    </location>
</feature>
<protein>
    <recommendedName>
        <fullName evidence="4 17">NADH-ubiquinone oxidoreductase chain 2</fullName>
        <ecNumber evidence="3 17">7.1.1.2</ecNumber>
    </recommendedName>
</protein>
<dbReference type="EMBL" id="KT207824">
    <property type="protein sequence ID" value="AMA07330.1"/>
    <property type="molecule type" value="Genomic_DNA"/>
</dbReference>
<comment type="function">
    <text evidence="17">Core subunit of the mitochondrial membrane respiratory chain NADH dehydrogenase (Complex I) which catalyzes electron transfer from NADH through the respiratory chain, using ubiquinone as an electron acceptor. Essential for the catalytic activity and assembly of complex I.</text>
</comment>
<feature type="transmembrane region" description="Helical" evidence="17">
    <location>
        <begin position="186"/>
        <end position="206"/>
    </location>
</feature>
<evidence type="ECO:0000256" key="4">
    <source>
        <dbReference type="ARBA" id="ARBA00021008"/>
    </source>
</evidence>
<comment type="catalytic activity">
    <reaction evidence="16 17">
        <text>a ubiquinone + NADH + 5 H(+)(in) = a ubiquinol + NAD(+) + 4 H(+)(out)</text>
        <dbReference type="Rhea" id="RHEA:29091"/>
        <dbReference type="Rhea" id="RHEA-COMP:9565"/>
        <dbReference type="Rhea" id="RHEA-COMP:9566"/>
        <dbReference type="ChEBI" id="CHEBI:15378"/>
        <dbReference type="ChEBI" id="CHEBI:16389"/>
        <dbReference type="ChEBI" id="CHEBI:17976"/>
        <dbReference type="ChEBI" id="CHEBI:57540"/>
        <dbReference type="ChEBI" id="CHEBI:57945"/>
        <dbReference type="EC" id="7.1.1.2"/>
    </reaction>
</comment>
<evidence type="ECO:0000313" key="19">
    <source>
        <dbReference type="EMBL" id="AMA07330.1"/>
    </source>
</evidence>